<keyword evidence="2" id="KW-1185">Reference proteome</keyword>
<accession>A0ABR0NU70</accession>
<proteinExistence type="predicted"/>
<comment type="caution">
    <text evidence="1">The sequence shown here is derived from an EMBL/GenBank/DDBJ whole genome shotgun (WGS) entry which is preliminary data.</text>
</comment>
<sequence>MSSVDASGRNEFMSELETMEWDDVWRITHNWFNACRLVHSTEFAKESGNGSKELWAIRRSFKGNRGAANRLVKLVMRRELRLQMLQHPSEELLPVMEEDGAEHAI</sequence>
<dbReference type="Proteomes" id="UP001358586">
    <property type="component" value="Chromosome 9"/>
</dbReference>
<organism evidence="1 2">
    <name type="scientific">Gossypium arboreum</name>
    <name type="common">Tree cotton</name>
    <name type="synonym">Gossypium nanking</name>
    <dbReference type="NCBI Taxonomy" id="29729"/>
    <lineage>
        <taxon>Eukaryota</taxon>
        <taxon>Viridiplantae</taxon>
        <taxon>Streptophyta</taxon>
        <taxon>Embryophyta</taxon>
        <taxon>Tracheophyta</taxon>
        <taxon>Spermatophyta</taxon>
        <taxon>Magnoliopsida</taxon>
        <taxon>eudicotyledons</taxon>
        <taxon>Gunneridae</taxon>
        <taxon>Pentapetalae</taxon>
        <taxon>rosids</taxon>
        <taxon>malvids</taxon>
        <taxon>Malvales</taxon>
        <taxon>Malvaceae</taxon>
        <taxon>Malvoideae</taxon>
        <taxon>Gossypium</taxon>
    </lineage>
</organism>
<evidence type="ECO:0000313" key="2">
    <source>
        <dbReference type="Proteomes" id="UP001358586"/>
    </source>
</evidence>
<reference evidence="1 2" key="1">
    <citation type="submission" date="2023-03" db="EMBL/GenBank/DDBJ databases">
        <title>WGS of Gossypium arboreum.</title>
        <authorList>
            <person name="Yu D."/>
        </authorList>
    </citation>
    <scope>NUCLEOTIDE SEQUENCE [LARGE SCALE GENOMIC DNA]</scope>
    <source>
        <tissue evidence="1">Leaf</tissue>
    </source>
</reference>
<evidence type="ECO:0000313" key="1">
    <source>
        <dbReference type="EMBL" id="KAK5804506.1"/>
    </source>
</evidence>
<dbReference type="EMBL" id="JARKNE010000009">
    <property type="protein sequence ID" value="KAK5804506.1"/>
    <property type="molecule type" value="Genomic_DNA"/>
</dbReference>
<protein>
    <submittedName>
        <fullName evidence="1">Uncharacterized protein</fullName>
    </submittedName>
</protein>
<gene>
    <name evidence="1" type="ORF">PVK06_032155</name>
</gene>
<name>A0ABR0NU70_GOSAR</name>